<dbReference type="InterPro" id="IPR013087">
    <property type="entry name" value="Znf_C2H2_type"/>
</dbReference>
<evidence type="ECO:0000256" key="11">
    <source>
        <dbReference type="PROSITE-ProRule" id="PRU00042"/>
    </source>
</evidence>
<dbReference type="SMART" id="SM00355">
    <property type="entry name" value="ZnF_C2H2"/>
    <property type="match status" value="4"/>
</dbReference>
<evidence type="ECO:0000256" key="3">
    <source>
        <dbReference type="ARBA" id="ARBA00022723"/>
    </source>
</evidence>
<dbReference type="GO" id="GO:0005694">
    <property type="term" value="C:chromosome"/>
    <property type="evidence" value="ECO:0007669"/>
    <property type="project" value="UniProtKB-ARBA"/>
</dbReference>
<comment type="similarity">
    <text evidence="2">Belongs to the krueppel C2H2-type zinc-finger protein family.</text>
</comment>
<dbReference type="EMBL" id="BPLQ01007893">
    <property type="protein sequence ID" value="GIY33034.1"/>
    <property type="molecule type" value="Genomic_DNA"/>
</dbReference>
<organism evidence="13 14">
    <name type="scientific">Caerostris darwini</name>
    <dbReference type="NCBI Taxonomy" id="1538125"/>
    <lineage>
        <taxon>Eukaryota</taxon>
        <taxon>Metazoa</taxon>
        <taxon>Ecdysozoa</taxon>
        <taxon>Arthropoda</taxon>
        <taxon>Chelicerata</taxon>
        <taxon>Arachnida</taxon>
        <taxon>Araneae</taxon>
        <taxon>Araneomorphae</taxon>
        <taxon>Entelegynae</taxon>
        <taxon>Araneoidea</taxon>
        <taxon>Araneidae</taxon>
        <taxon>Caerostris</taxon>
    </lineage>
</organism>
<comment type="subcellular location">
    <subcellularLocation>
        <location evidence="1">Nucleus</location>
    </subcellularLocation>
</comment>
<sequence length="400" mass="45667">MENRNCEFCNAHVTNFEVHTCRIFGKQQRRSYATIPRSSSQNIVQDIDLRTQQMHFEKNSLSMDQSHSSWQHSFLPNMDQETDREERAAAEVTSQFEVGNQNPYNPETSGFFFPGMPRGEENQTESPYSLQPFEAIIAVMNQNLQCFETQNPNPPANAPMPDVELGAVSEFQQTFGEINPLMNQLTQHPNASSKMQCSGKYHMDGMASHVVSYFDESHKASTNQTSQQCEASVRVPILALQNAQYNPMGTIPQKDAINPIPSDNCPKEFPPKDNVVPHDRSRSDAGRYSCSYCDKTFCYISGLTEHMFIHTGDESYKCTECGKCFAYPCRLREHVRISHTAKKIYKCTECGKSFTRRDALLIHVRSIHIRDGPYKCTECGQCFSRRDRLREHVRKTHTDG</sequence>
<dbReference type="FunFam" id="3.30.160.60:FF:000045">
    <property type="entry name" value="ZFP69 zinc finger protein B"/>
    <property type="match status" value="1"/>
</dbReference>
<dbReference type="GO" id="GO:0045893">
    <property type="term" value="P:positive regulation of DNA-templated transcription"/>
    <property type="evidence" value="ECO:0007669"/>
    <property type="project" value="UniProtKB-ARBA"/>
</dbReference>
<keyword evidence="3" id="KW-0479">Metal-binding</keyword>
<name>A0AAV4SGA4_9ARAC</name>
<dbReference type="GO" id="GO:0008270">
    <property type="term" value="F:zinc ion binding"/>
    <property type="evidence" value="ECO:0007669"/>
    <property type="project" value="UniProtKB-KW"/>
</dbReference>
<keyword evidence="10" id="KW-0539">Nucleus</keyword>
<evidence type="ECO:0000256" key="6">
    <source>
        <dbReference type="ARBA" id="ARBA00022833"/>
    </source>
</evidence>
<keyword evidence="14" id="KW-1185">Reference proteome</keyword>
<feature type="domain" description="C2H2-type" evidence="12">
    <location>
        <begin position="316"/>
        <end position="344"/>
    </location>
</feature>
<feature type="domain" description="C2H2-type" evidence="12">
    <location>
        <begin position="374"/>
        <end position="400"/>
    </location>
</feature>
<dbReference type="FunFam" id="3.30.160.60:FF:001049">
    <property type="entry name" value="zinc finger protein 319"/>
    <property type="match status" value="1"/>
</dbReference>
<evidence type="ECO:0000256" key="1">
    <source>
        <dbReference type="ARBA" id="ARBA00004123"/>
    </source>
</evidence>
<evidence type="ECO:0000256" key="4">
    <source>
        <dbReference type="ARBA" id="ARBA00022737"/>
    </source>
</evidence>
<gene>
    <name evidence="13" type="ORF">CDAR_321241</name>
</gene>
<evidence type="ECO:0000256" key="8">
    <source>
        <dbReference type="ARBA" id="ARBA00023125"/>
    </source>
</evidence>
<dbReference type="AlphaFoldDB" id="A0AAV4SGA4"/>
<keyword evidence="7" id="KW-0805">Transcription regulation</keyword>
<protein>
    <recommendedName>
        <fullName evidence="12">C2H2-type domain-containing protein</fullName>
    </recommendedName>
</protein>
<keyword evidence="8" id="KW-0238">DNA-binding</keyword>
<evidence type="ECO:0000256" key="9">
    <source>
        <dbReference type="ARBA" id="ARBA00023163"/>
    </source>
</evidence>
<dbReference type="PANTHER" id="PTHR23235:SF152">
    <property type="entry name" value="SI:DKEY-210J14.3"/>
    <property type="match status" value="1"/>
</dbReference>
<proteinExistence type="inferred from homology"/>
<dbReference type="PANTHER" id="PTHR23235">
    <property type="entry name" value="KRUEPPEL-LIKE TRANSCRIPTION FACTOR"/>
    <property type="match status" value="1"/>
</dbReference>
<reference evidence="13 14" key="1">
    <citation type="submission" date="2021-06" db="EMBL/GenBank/DDBJ databases">
        <title>Caerostris darwini draft genome.</title>
        <authorList>
            <person name="Kono N."/>
            <person name="Arakawa K."/>
        </authorList>
    </citation>
    <scope>NUCLEOTIDE SEQUENCE [LARGE SCALE GENOMIC DNA]</scope>
</reference>
<feature type="domain" description="C2H2-type" evidence="12">
    <location>
        <begin position="345"/>
        <end position="373"/>
    </location>
</feature>
<evidence type="ECO:0000313" key="13">
    <source>
        <dbReference type="EMBL" id="GIY33034.1"/>
    </source>
</evidence>
<dbReference type="PROSITE" id="PS00028">
    <property type="entry name" value="ZINC_FINGER_C2H2_1"/>
    <property type="match status" value="4"/>
</dbReference>
<dbReference type="GO" id="GO:0000981">
    <property type="term" value="F:DNA-binding transcription factor activity, RNA polymerase II-specific"/>
    <property type="evidence" value="ECO:0007669"/>
    <property type="project" value="TreeGrafter"/>
</dbReference>
<evidence type="ECO:0000256" key="5">
    <source>
        <dbReference type="ARBA" id="ARBA00022771"/>
    </source>
</evidence>
<dbReference type="FunFam" id="3.30.160.60:FF:000038">
    <property type="entry name" value="Zinc finger protein 624"/>
    <property type="match status" value="1"/>
</dbReference>
<comment type="caution">
    <text evidence="13">The sequence shown here is derived from an EMBL/GenBank/DDBJ whole genome shotgun (WGS) entry which is preliminary data.</text>
</comment>
<evidence type="ECO:0000256" key="10">
    <source>
        <dbReference type="ARBA" id="ARBA00023242"/>
    </source>
</evidence>
<dbReference type="SUPFAM" id="SSF57667">
    <property type="entry name" value="beta-beta-alpha zinc fingers"/>
    <property type="match status" value="3"/>
</dbReference>
<accession>A0AAV4SGA4</accession>
<keyword evidence="4" id="KW-0677">Repeat</keyword>
<dbReference type="GO" id="GO:0000978">
    <property type="term" value="F:RNA polymerase II cis-regulatory region sequence-specific DNA binding"/>
    <property type="evidence" value="ECO:0007669"/>
    <property type="project" value="TreeGrafter"/>
</dbReference>
<keyword evidence="5 11" id="KW-0863">Zinc-finger</keyword>
<dbReference type="Proteomes" id="UP001054837">
    <property type="component" value="Unassembled WGS sequence"/>
</dbReference>
<feature type="domain" description="C2H2-type" evidence="12">
    <location>
        <begin position="288"/>
        <end position="315"/>
    </location>
</feature>
<dbReference type="PROSITE" id="PS50157">
    <property type="entry name" value="ZINC_FINGER_C2H2_2"/>
    <property type="match status" value="4"/>
</dbReference>
<evidence type="ECO:0000256" key="7">
    <source>
        <dbReference type="ARBA" id="ARBA00023015"/>
    </source>
</evidence>
<dbReference type="FunFam" id="3.30.160.60:FF:001732">
    <property type="entry name" value="Zgc:162936"/>
    <property type="match status" value="1"/>
</dbReference>
<keyword evidence="6" id="KW-0862">Zinc</keyword>
<dbReference type="Gene3D" id="3.30.160.60">
    <property type="entry name" value="Classic Zinc Finger"/>
    <property type="match status" value="4"/>
</dbReference>
<evidence type="ECO:0000259" key="12">
    <source>
        <dbReference type="PROSITE" id="PS50157"/>
    </source>
</evidence>
<keyword evidence="9" id="KW-0804">Transcription</keyword>
<dbReference type="Pfam" id="PF00096">
    <property type="entry name" value="zf-C2H2"/>
    <property type="match status" value="4"/>
</dbReference>
<evidence type="ECO:0000256" key="2">
    <source>
        <dbReference type="ARBA" id="ARBA00006991"/>
    </source>
</evidence>
<evidence type="ECO:0000313" key="14">
    <source>
        <dbReference type="Proteomes" id="UP001054837"/>
    </source>
</evidence>
<dbReference type="GO" id="GO:0005634">
    <property type="term" value="C:nucleus"/>
    <property type="evidence" value="ECO:0007669"/>
    <property type="project" value="UniProtKB-SubCell"/>
</dbReference>
<dbReference type="InterPro" id="IPR036236">
    <property type="entry name" value="Znf_C2H2_sf"/>
</dbReference>